<comment type="similarity">
    <text evidence="1">Belongs to the metallo-dependent hydrolases superfamily. TatD-type hydrolase family.</text>
</comment>
<dbReference type="SUPFAM" id="SSF51556">
    <property type="entry name" value="Metallo-dependent hydrolases"/>
    <property type="match status" value="1"/>
</dbReference>
<dbReference type="PANTHER" id="PTHR10060:SF15">
    <property type="entry name" value="DEOXYRIBONUCLEASE TATDN1"/>
    <property type="match status" value="1"/>
</dbReference>
<dbReference type="InterPro" id="IPR001130">
    <property type="entry name" value="TatD-like"/>
</dbReference>
<dbReference type="FunFam" id="3.20.20.140:FF:000018">
    <property type="entry name" value="3'-5' ssDNA/RNA exonuclease TatD"/>
    <property type="match status" value="1"/>
</dbReference>
<evidence type="ECO:0000313" key="12">
    <source>
        <dbReference type="WBParaSite" id="TMUE_2000010082.1"/>
    </source>
</evidence>
<dbReference type="Gene3D" id="3.20.20.140">
    <property type="entry name" value="Metal-dependent hydrolases"/>
    <property type="match status" value="1"/>
</dbReference>
<dbReference type="InterPro" id="IPR050891">
    <property type="entry name" value="TatD-type_Hydrolase"/>
</dbReference>
<evidence type="ECO:0000313" key="11">
    <source>
        <dbReference type="Proteomes" id="UP000046395"/>
    </source>
</evidence>
<evidence type="ECO:0000256" key="3">
    <source>
        <dbReference type="ARBA" id="ARBA00022722"/>
    </source>
</evidence>
<dbReference type="WBParaSite" id="TMUE_2000010082.1">
    <property type="protein sequence ID" value="TMUE_2000010082.1"/>
    <property type="gene ID" value="WBGene00286929"/>
</dbReference>
<evidence type="ECO:0000256" key="5">
    <source>
        <dbReference type="ARBA" id="ARBA00022801"/>
    </source>
</evidence>
<evidence type="ECO:0000256" key="6">
    <source>
        <dbReference type="ARBA" id="ARBA00022839"/>
    </source>
</evidence>
<keyword evidence="7" id="KW-0460">Magnesium</keyword>
<sequence>MHLPFTVERWFRLSLFACKLTRANLTRVGRLKPLKKLFSSFRSSMALRPAPYQLVDIGANLTGHAFNNRDLEAVIGRAKESGICKIIVTGTSVEVTKEAMRLCRLYPGYLYFTAGTHPHDAKHFTPECIDRLEELAGQPECVAIGECGLDFNRMFSPRETQLKVFDAQVQLACKLKKPLFVHEREAHEALVDILRKYDGQLREVVIHCFTGTAEEAKTYLDMGFYIGLTGYLWKDTLERGVKFMLRNRLLPLNRLLVETDAPYMYPNIQAKKVCQDVREKISSHASHFVLNHCSFQRNEPCSLPATVEMIAAYGCFTPDEVAMRTTMNAVKIFGLTFD</sequence>
<dbReference type="PROSITE" id="PS01090">
    <property type="entry name" value="TATD_2"/>
    <property type="match status" value="1"/>
</dbReference>
<proteinExistence type="inferred from homology"/>
<dbReference type="InterPro" id="IPR032466">
    <property type="entry name" value="Metal_Hydrolase"/>
</dbReference>
<evidence type="ECO:0000256" key="1">
    <source>
        <dbReference type="ARBA" id="ARBA00009275"/>
    </source>
</evidence>
<keyword evidence="5" id="KW-0378">Hydrolase</keyword>
<dbReference type="Proteomes" id="UP000046395">
    <property type="component" value="Unassembled WGS sequence"/>
</dbReference>
<dbReference type="PIRSF" id="PIRSF005902">
    <property type="entry name" value="DNase_TatD"/>
    <property type="match status" value="1"/>
</dbReference>
<evidence type="ECO:0000256" key="8">
    <source>
        <dbReference type="ARBA" id="ARBA00039767"/>
    </source>
</evidence>
<dbReference type="InterPro" id="IPR018228">
    <property type="entry name" value="DNase_TatD-rel_CS"/>
</dbReference>
<dbReference type="GO" id="GO:0008310">
    <property type="term" value="F:single-stranded DNA 3'-5' DNA exonuclease activity"/>
    <property type="evidence" value="ECO:0007669"/>
    <property type="project" value="TreeGrafter"/>
</dbReference>
<dbReference type="Pfam" id="PF01026">
    <property type="entry name" value="TatD_DNase"/>
    <property type="match status" value="1"/>
</dbReference>
<protein>
    <recommendedName>
        <fullName evidence="8">Deoxyribonuclease TATDN1</fullName>
    </recommendedName>
</protein>
<organism evidence="11 12">
    <name type="scientific">Trichuris muris</name>
    <name type="common">Mouse whipworm</name>
    <dbReference type="NCBI Taxonomy" id="70415"/>
    <lineage>
        <taxon>Eukaryota</taxon>
        <taxon>Metazoa</taxon>
        <taxon>Ecdysozoa</taxon>
        <taxon>Nematoda</taxon>
        <taxon>Enoplea</taxon>
        <taxon>Dorylaimia</taxon>
        <taxon>Trichinellida</taxon>
        <taxon>Trichuridae</taxon>
        <taxon>Trichuris</taxon>
    </lineage>
</organism>
<feature type="binding site" evidence="10">
    <location>
        <position position="182"/>
    </location>
    <ligand>
        <name>a divalent metal cation</name>
        <dbReference type="ChEBI" id="CHEBI:60240"/>
        <label>2</label>
    </ligand>
</feature>
<dbReference type="GO" id="GO:0005829">
    <property type="term" value="C:cytosol"/>
    <property type="evidence" value="ECO:0007669"/>
    <property type="project" value="TreeGrafter"/>
</dbReference>
<feature type="binding site" evidence="10">
    <location>
        <position position="260"/>
    </location>
    <ligand>
        <name>a divalent metal cation</name>
        <dbReference type="ChEBI" id="CHEBI:60240"/>
        <label>1</label>
    </ligand>
</feature>
<keyword evidence="11" id="KW-1185">Reference proteome</keyword>
<evidence type="ECO:0000256" key="9">
    <source>
        <dbReference type="ARBA" id="ARBA00045223"/>
    </source>
</evidence>
<dbReference type="CDD" id="cd01310">
    <property type="entry name" value="TatD_DNAse"/>
    <property type="match status" value="1"/>
</dbReference>
<dbReference type="GO" id="GO:0046872">
    <property type="term" value="F:metal ion binding"/>
    <property type="evidence" value="ECO:0007669"/>
    <property type="project" value="UniProtKB-KW"/>
</dbReference>
<comment type="function">
    <text evidence="9">Deoxyribonuclease which catalyzes (in vitro) the decatenation of kinetoplast DNA, which are circular DNA catenated to each other, producing linear DNA molecules. Plays an important role in chromosomal segregation and cell cycle progression during eye development probably via its DNA decatenation activity.</text>
</comment>
<keyword evidence="4 10" id="KW-0479">Metal-binding</keyword>
<feature type="binding site" evidence="10">
    <location>
        <position position="207"/>
    </location>
    <ligand>
        <name>a divalent metal cation</name>
        <dbReference type="ChEBI" id="CHEBI:60240"/>
        <label>2</label>
    </ligand>
</feature>
<keyword evidence="2" id="KW-0963">Cytoplasm</keyword>
<dbReference type="AlphaFoldDB" id="A0A5S6QT50"/>
<evidence type="ECO:0000256" key="2">
    <source>
        <dbReference type="ARBA" id="ARBA00022490"/>
    </source>
</evidence>
<evidence type="ECO:0000256" key="10">
    <source>
        <dbReference type="PIRSR" id="PIRSR005902-1"/>
    </source>
</evidence>
<keyword evidence="3" id="KW-0540">Nuclease</keyword>
<dbReference type="STRING" id="70415.A0A5S6QT50"/>
<evidence type="ECO:0000256" key="4">
    <source>
        <dbReference type="ARBA" id="ARBA00022723"/>
    </source>
</evidence>
<evidence type="ECO:0000256" key="7">
    <source>
        <dbReference type="ARBA" id="ARBA00022842"/>
    </source>
</evidence>
<dbReference type="PANTHER" id="PTHR10060">
    <property type="entry name" value="TATD FAMILY DEOXYRIBONUCLEASE"/>
    <property type="match status" value="1"/>
</dbReference>
<reference evidence="12" key="1">
    <citation type="submission" date="2019-12" db="UniProtKB">
        <authorList>
            <consortium name="WormBaseParasite"/>
        </authorList>
    </citation>
    <scope>IDENTIFICATION</scope>
</reference>
<name>A0A5S6QT50_TRIMR</name>
<feature type="binding site" evidence="10">
    <location>
        <position position="146"/>
    </location>
    <ligand>
        <name>a divalent metal cation</name>
        <dbReference type="ChEBI" id="CHEBI:60240"/>
        <label>1</label>
    </ligand>
</feature>
<keyword evidence="6" id="KW-0269">Exonuclease</keyword>
<accession>A0A5S6QT50</accession>